<sequence length="138" mass="16057">MGLHNPAIRINWDEDPRLTSQMLHLIASNEEYRARIFGNAGDRWKAERDVCIEMLKDHPWIRDKADKGLVTKAGGRWKPTAAWTSGIVHPVRNRLNTLTRRMQSGHYQEKFSLDPAWRSEREVPKNIQLQRSSTLNKS</sequence>
<protein>
    <submittedName>
        <fullName evidence="1">Uncharacterized protein</fullName>
    </submittedName>
</protein>
<dbReference type="Proteomes" id="UP000092666">
    <property type="component" value="Unassembled WGS sequence"/>
</dbReference>
<name>A0A1B9GX10_9TREE</name>
<dbReference type="AlphaFoldDB" id="A0A1B9GX10"/>
<organism evidence="1 2">
    <name type="scientific">Kwoniella heveanensis BCC8398</name>
    <dbReference type="NCBI Taxonomy" id="1296120"/>
    <lineage>
        <taxon>Eukaryota</taxon>
        <taxon>Fungi</taxon>
        <taxon>Dikarya</taxon>
        <taxon>Basidiomycota</taxon>
        <taxon>Agaricomycotina</taxon>
        <taxon>Tremellomycetes</taxon>
        <taxon>Tremellales</taxon>
        <taxon>Cryptococcaceae</taxon>
        <taxon>Kwoniella</taxon>
    </lineage>
</organism>
<accession>A0A1B9GX10</accession>
<gene>
    <name evidence="1" type="ORF">I316_02621</name>
</gene>
<evidence type="ECO:0000313" key="1">
    <source>
        <dbReference type="EMBL" id="OCF35568.1"/>
    </source>
</evidence>
<dbReference type="STRING" id="1296120.A0A1B9GX10"/>
<reference evidence="1 2" key="1">
    <citation type="submission" date="2013-07" db="EMBL/GenBank/DDBJ databases">
        <title>The Genome Sequence of Cryptococcus heveanensis BCC8398.</title>
        <authorList>
            <consortium name="The Broad Institute Genome Sequencing Platform"/>
            <person name="Cuomo C."/>
            <person name="Litvintseva A."/>
            <person name="Chen Y."/>
            <person name="Heitman J."/>
            <person name="Sun S."/>
            <person name="Springer D."/>
            <person name="Dromer F."/>
            <person name="Young S.K."/>
            <person name="Zeng Q."/>
            <person name="Gargeya S."/>
            <person name="Fitzgerald M."/>
            <person name="Abouelleil A."/>
            <person name="Alvarado L."/>
            <person name="Berlin A.M."/>
            <person name="Chapman S.B."/>
            <person name="Dewar J."/>
            <person name="Goldberg J."/>
            <person name="Griggs A."/>
            <person name="Gujja S."/>
            <person name="Hansen M."/>
            <person name="Howarth C."/>
            <person name="Imamovic A."/>
            <person name="Larimer J."/>
            <person name="McCowan C."/>
            <person name="Murphy C."/>
            <person name="Pearson M."/>
            <person name="Priest M."/>
            <person name="Roberts A."/>
            <person name="Saif S."/>
            <person name="Shea T."/>
            <person name="Sykes S."/>
            <person name="Wortman J."/>
            <person name="Nusbaum C."/>
            <person name="Birren B."/>
        </authorList>
    </citation>
    <scope>NUCLEOTIDE SEQUENCE [LARGE SCALE GENOMIC DNA]</scope>
    <source>
        <strain evidence="1 2">BCC8398</strain>
    </source>
</reference>
<evidence type="ECO:0000313" key="2">
    <source>
        <dbReference type="Proteomes" id="UP000092666"/>
    </source>
</evidence>
<keyword evidence="2" id="KW-1185">Reference proteome</keyword>
<reference evidence="2" key="2">
    <citation type="submission" date="2013-12" db="EMBL/GenBank/DDBJ databases">
        <title>Evolution of pathogenesis and genome organization in the Tremellales.</title>
        <authorList>
            <person name="Cuomo C."/>
            <person name="Litvintseva A."/>
            <person name="Heitman J."/>
            <person name="Chen Y."/>
            <person name="Sun S."/>
            <person name="Springer D."/>
            <person name="Dromer F."/>
            <person name="Young S."/>
            <person name="Zeng Q."/>
            <person name="Chapman S."/>
            <person name="Gujja S."/>
            <person name="Saif S."/>
            <person name="Birren B."/>
        </authorList>
    </citation>
    <scope>NUCLEOTIDE SEQUENCE [LARGE SCALE GENOMIC DNA]</scope>
    <source>
        <strain evidence="2">BCC8398</strain>
    </source>
</reference>
<proteinExistence type="predicted"/>
<dbReference type="OrthoDB" id="5981040at2759"/>
<dbReference type="EMBL" id="KI669498">
    <property type="protein sequence ID" value="OCF35568.1"/>
    <property type="molecule type" value="Genomic_DNA"/>
</dbReference>